<evidence type="ECO:0008006" key="4">
    <source>
        <dbReference type="Google" id="ProtNLM"/>
    </source>
</evidence>
<dbReference type="PROSITE" id="PS00409">
    <property type="entry name" value="PROKAR_NTER_METHYL"/>
    <property type="match status" value="1"/>
</dbReference>
<dbReference type="EMBL" id="MGJB01000006">
    <property type="protein sequence ID" value="OGM99017.1"/>
    <property type="molecule type" value="Genomic_DNA"/>
</dbReference>
<name>A0A1F8EEK0_9BACT</name>
<comment type="caution">
    <text evidence="2">The sequence shown here is derived from an EMBL/GenBank/DDBJ whole genome shotgun (WGS) entry which is preliminary data.</text>
</comment>
<gene>
    <name evidence="2" type="ORF">A2649_01505</name>
</gene>
<evidence type="ECO:0000313" key="2">
    <source>
        <dbReference type="EMBL" id="OGM99017.1"/>
    </source>
</evidence>
<dbReference type="InterPro" id="IPR012902">
    <property type="entry name" value="N_methyl_site"/>
</dbReference>
<sequence>MKLLTIFFKNAGFTLVELLVVASITGIITTFMLISFQRTRLDLSESASDFIGQVRATQEKANGSVRLDDGGGAGLAIRCGYGIHYENNTSYSVYAGPNASVVNCVSEDRNFNGNDFKILPIKTLYDPKVEFKSSFSDIFFEPPNPTTFINNSSASASISITIGKIGGTCPQDCKTINVSTSGTIE</sequence>
<dbReference type="STRING" id="1802661.A2649_01505"/>
<proteinExistence type="predicted"/>
<reference evidence="2 3" key="1">
    <citation type="journal article" date="2016" name="Nat. Commun.">
        <title>Thousands of microbial genomes shed light on interconnected biogeochemical processes in an aquifer system.</title>
        <authorList>
            <person name="Anantharaman K."/>
            <person name="Brown C.T."/>
            <person name="Hug L.A."/>
            <person name="Sharon I."/>
            <person name="Castelle C.J."/>
            <person name="Probst A.J."/>
            <person name="Thomas B.C."/>
            <person name="Singh A."/>
            <person name="Wilkins M.J."/>
            <person name="Karaoz U."/>
            <person name="Brodie E.L."/>
            <person name="Williams K.H."/>
            <person name="Hubbard S.S."/>
            <person name="Banfield J.F."/>
        </authorList>
    </citation>
    <scope>NUCLEOTIDE SEQUENCE [LARGE SCALE GENOMIC DNA]</scope>
</reference>
<keyword evidence="1" id="KW-0812">Transmembrane</keyword>
<protein>
    <recommendedName>
        <fullName evidence="4">General secretion pathway GspH domain-containing protein</fullName>
    </recommendedName>
</protein>
<evidence type="ECO:0000313" key="3">
    <source>
        <dbReference type="Proteomes" id="UP000176893"/>
    </source>
</evidence>
<keyword evidence="1" id="KW-1133">Transmembrane helix</keyword>
<evidence type="ECO:0000256" key="1">
    <source>
        <dbReference type="SAM" id="Phobius"/>
    </source>
</evidence>
<dbReference type="Pfam" id="PF07963">
    <property type="entry name" value="N_methyl"/>
    <property type="match status" value="1"/>
</dbReference>
<accession>A0A1F8EEK0</accession>
<organism evidence="2 3">
    <name type="scientific">Candidatus Yanofskybacteria bacterium RIFCSPHIGHO2_01_FULL_41_26</name>
    <dbReference type="NCBI Taxonomy" id="1802661"/>
    <lineage>
        <taxon>Bacteria</taxon>
        <taxon>Candidatus Yanofskyibacteriota</taxon>
    </lineage>
</organism>
<dbReference type="AlphaFoldDB" id="A0A1F8EEK0"/>
<keyword evidence="1" id="KW-0472">Membrane</keyword>
<dbReference type="NCBIfam" id="TIGR02532">
    <property type="entry name" value="IV_pilin_GFxxxE"/>
    <property type="match status" value="1"/>
</dbReference>
<dbReference type="SUPFAM" id="SSF54523">
    <property type="entry name" value="Pili subunits"/>
    <property type="match status" value="1"/>
</dbReference>
<dbReference type="InterPro" id="IPR045584">
    <property type="entry name" value="Pilin-like"/>
</dbReference>
<dbReference type="Proteomes" id="UP000176893">
    <property type="component" value="Unassembled WGS sequence"/>
</dbReference>
<feature type="transmembrane region" description="Helical" evidence="1">
    <location>
        <begin position="12"/>
        <end position="34"/>
    </location>
</feature>